<reference evidence="2 3" key="1">
    <citation type="submission" date="2016-07" db="EMBL/GenBank/DDBJ databases">
        <title>Complete genome sequence of the Lentzea guizhouensis DHS C013.</title>
        <authorList>
            <person name="Cao C."/>
        </authorList>
    </citation>
    <scope>NUCLEOTIDE SEQUENCE [LARGE SCALE GENOMIC DNA]</scope>
    <source>
        <strain evidence="2 3">DHS C013</strain>
    </source>
</reference>
<feature type="region of interest" description="Disordered" evidence="1">
    <location>
        <begin position="1"/>
        <end position="21"/>
    </location>
</feature>
<gene>
    <name evidence="2" type="ORF">BBK82_31455</name>
</gene>
<keyword evidence="3" id="KW-1185">Reference proteome</keyword>
<dbReference type="PANTHER" id="PTHR42794">
    <property type="entry name" value="HEMIN IMPORT ATP-BINDING PROTEIN HMUV"/>
    <property type="match status" value="1"/>
</dbReference>
<dbReference type="EMBL" id="CP016793">
    <property type="protein sequence ID" value="ANZ39888.1"/>
    <property type="molecule type" value="Genomic_DNA"/>
</dbReference>
<evidence type="ECO:0000313" key="3">
    <source>
        <dbReference type="Proteomes" id="UP000093053"/>
    </source>
</evidence>
<protein>
    <recommendedName>
        <fullName evidence="4">ABC transporter domain-containing protein</fullName>
    </recommendedName>
</protein>
<dbReference type="InterPro" id="IPR027417">
    <property type="entry name" value="P-loop_NTPase"/>
</dbReference>
<dbReference type="PANTHER" id="PTHR42794:SF2">
    <property type="entry name" value="ABC TRANSPORTER ATP-BINDING PROTEIN"/>
    <property type="match status" value="1"/>
</dbReference>
<dbReference type="SUPFAM" id="SSF52540">
    <property type="entry name" value="P-loop containing nucleoside triphosphate hydrolases"/>
    <property type="match status" value="1"/>
</dbReference>
<evidence type="ECO:0008006" key="4">
    <source>
        <dbReference type="Google" id="ProtNLM"/>
    </source>
</evidence>
<accession>A0A1B2HQ91</accession>
<dbReference type="KEGG" id="led:BBK82_31455"/>
<organism evidence="2 3">
    <name type="scientific">Lentzea guizhouensis</name>
    <dbReference type="NCBI Taxonomy" id="1586287"/>
    <lineage>
        <taxon>Bacteria</taxon>
        <taxon>Bacillati</taxon>
        <taxon>Actinomycetota</taxon>
        <taxon>Actinomycetes</taxon>
        <taxon>Pseudonocardiales</taxon>
        <taxon>Pseudonocardiaceae</taxon>
        <taxon>Lentzea</taxon>
    </lineage>
</organism>
<dbReference type="Gene3D" id="3.40.50.300">
    <property type="entry name" value="P-loop containing nucleotide triphosphate hydrolases"/>
    <property type="match status" value="1"/>
</dbReference>
<dbReference type="STRING" id="1586287.BBK82_31455"/>
<dbReference type="AlphaFoldDB" id="A0A1B2HQ91"/>
<proteinExistence type="predicted"/>
<evidence type="ECO:0000313" key="2">
    <source>
        <dbReference type="EMBL" id="ANZ39888.1"/>
    </source>
</evidence>
<evidence type="ECO:0000256" key="1">
    <source>
        <dbReference type="SAM" id="MobiDB-lite"/>
    </source>
</evidence>
<name>A0A1B2HQ91_9PSEU</name>
<sequence>MAVEVVTMGRNPHKGVLDRETTSDRQIVENALDRVRMLWPADRVFATLSGGERQRVLAARALTHPASSGGWLSCSAWRARSCRTR</sequence>
<dbReference type="Proteomes" id="UP000093053">
    <property type="component" value="Chromosome"/>
</dbReference>